<evidence type="ECO:0000256" key="12">
    <source>
        <dbReference type="ARBA" id="ARBA00049181"/>
    </source>
</evidence>
<dbReference type="EC" id="2.4.2.42" evidence="11"/>
<evidence type="ECO:0000313" key="14">
    <source>
        <dbReference type="Proteomes" id="UP001497525"/>
    </source>
</evidence>
<keyword evidence="5" id="KW-0812">Transmembrane</keyword>
<dbReference type="GO" id="GO:0016020">
    <property type="term" value="C:membrane"/>
    <property type="evidence" value="ECO:0007669"/>
    <property type="project" value="UniProtKB-SubCell"/>
</dbReference>
<evidence type="ECO:0000256" key="11">
    <source>
        <dbReference type="ARBA" id="ARBA00038854"/>
    </source>
</evidence>
<dbReference type="GO" id="GO:0140563">
    <property type="term" value="F:UDP-D-xylose:beta-D-glucoside alpha-1,3-D-xylosyltransferase activity"/>
    <property type="evidence" value="ECO:0007669"/>
    <property type="project" value="UniProtKB-EC"/>
</dbReference>
<dbReference type="PANTHER" id="PTHR46012:SF2">
    <property type="entry name" value="IP22168P"/>
    <property type="match status" value="1"/>
</dbReference>
<evidence type="ECO:0000256" key="7">
    <source>
        <dbReference type="ARBA" id="ARBA00022989"/>
    </source>
</evidence>
<comment type="similarity">
    <text evidence="2">Belongs to the glycosyltransferase 8 family.</text>
</comment>
<keyword evidence="3" id="KW-0328">Glycosyltransferase</keyword>
<reference evidence="13" key="1">
    <citation type="submission" date="2024-06" db="EMBL/GenBank/DDBJ databases">
        <authorList>
            <person name="Liu X."/>
            <person name="Lenzi L."/>
            <person name="Haldenby T S."/>
            <person name="Uol C."/>
        </authorList>
    </citation>
    <scope>NUCLEOTIDE SEQUENCE</scope>
</reference>
<evidence type="ECO:0000256" key="1">
    <source>
        <dbReference type="ARBA" id="ARBA00004606"/>
    </source>
</evidence>
<evidence type="ECO:0000256" key="4">
    <source>
        <dbReference type="ARBA" id="ARBA00022679"/>
    </source>
</evidence>
<keyword evidence="8" id="KW-0472">Membrane</keyword>
<organism evidence="13 14">
    <name type="scientific">Calicophoron daubneyi</name>
    <name type="common">Rumen fluke</name>
    <name type="synonym">Paramphistomum daubneyi</name>
    <dbReference type="NCBI Taxonomy" id="300641"/>
    <lineage>
        <taxon>Eukaryota</taxon>
        <taxon>Metazoa</taxon>
        <taxon>Spiralia</taxon>
        <taxon>Lophotrochozoa</taxon>
        <taxon>Platyhelminthes</taxon>
        <taxon>Trematoda</taxon>
        <taxon>Digenea</taxon>
        <taxon>Plagiorchiida</taxon>
        <taxon>Pronocephalata</taxon>
        <taxon>Paramphistomoidea</taxon>
        <taxon>Paramphistomidae</taxon>
        <taxon>Calicophoron</taxon>
    </lineage>
</organism>
<evidence type="ECO:0000256" key="9">
    <source>
        <dbReference type="ARBA" id="ARBA00023180"/>
    </source>
</evidence>
<keyword evidence="7" id="KW-1133">Transmembrane helix</keyword>
<dbReference type="EMBL" id="CAXLJL010000456">
    <property type="protein sequence ID" value="CAL5137907.1"/>
    <property type="molecule type" value="Genomic_DNA"/>
</dbReference>
<keyword evidence="6" id="KW-0735">Signal-anchor</keyword>
<dbReference type="SUPFAM" id="SSF53448">
    <property type="entry name" value="Nucleotide-diphospho-sugar transferases"/>
    <property type="match status" value="1"/>
</dbReference>
<dbReference type="Pfam" id="PF01501">
    <property type="entry name" value="Glyco_transf_8"/>
    <property type="match status" value="1"/>
</dbReference>
<dbReference type="PANTHER" id="PTHR46012">
    <property type="entry name" value="IP22168P"/>
    <property type="match status" value="1"/>
</dbReference>
<dbReference type="AlphaFoldDB" id="A0AAV2TKB9"/>
<name>A0AAV2TKB9_CALDB</name>
<dbReference type="GO" id="GO:0016266">
    <property type="term" value="P:protein O-linked glycosylation via N-acetyl-galactosamine"/>
    <property type="evidence" value="ECO:0007669"/>
    <property type="project" value="TreeGrafter"/>
</dbReference>
<comment type="function">
    <text evidence="10">Glycosyltransferase which elongates the O-linked glucose attached to EGF-like repeats in the extracellular domain of Notch proteins by catalyzing the addition of xylose.</text>
</comment>
<accession>A0AAV2TKB9</accession>
<comment type="catalytic activity">
    <reaction evidence="12">
        <text>3-O-(beta-D-glucosyl)-L-seryl-[EGF-like domain protein] + UDP-alpha-D-xylose = 3-O-[alpha-D-xylosyl-(1-&gt;3)-beta-D-glucosyl]-L-seryl-[EGF-like domain protein] + UDP + H(+)</text>
        <dbReference type="Rhea" id="RHEA:56064"/>
        <dbReference type="Rhea" id="RHEA-COMP:14610"/>
        <dbReference type="Rhea" id="RHEA-COMP:14611"/>
        <dbReference type="ChEBI" id="CHEBI:15378"/>
        <dbReference type="ChEBI" id="CHEBI:57632"/>
        <dbReference type="ChEBI" id="CHEBI:58223"/>
        <dbReference type="ChEBI" id="CHEBI:140575"/>
        <dbReference type="ChEBI" id="CHEBI:140576"/>
        <dbReference type="EC" id="2.4.2.42"/>
    </reaction>
</comment>
<evidence type="ECO:0000256" key="2">
    <source>
        <dbReference type="ARBA" id="ARBA00006351"/>
    </source>
</evidence>
<evidence type="ECO:0000256" key="8">
    <source>
        <dbReference type="ARBA" id="ARBA00023136"/>
    </source>
</evidence>
<dbReference type="Proteomes" id="UP001497525">
    <property type="component" value="Unassembled WGS sequence"/>
</dbReference>
<evidence type="ECO:0000256" key="5">
    <source>
        <dbReference type="ARBA" id="ARBA00022692"/>
    </source>
</evidence>
<gene>
    <name evidence="13" type="ORF">CDAUBV1_LOCUS12385</name>
</gene>
<protein>
    <recommendedName>
        <fullName evidence="11">UDP-D-xylose:beta-D-glucoside alpha-1,3-D-xylosyltransferase</fullName>
        <ecNumber evidence="11">2.4.2.42</ecNumber>
    </recommendedName>
</protein>
<dbReference type="InterPro" id="IPR002495">
    <property type="entry name" value="Glyco_trans_8"/>
</dbReference>
<keyword evidence="4" id="KW-0808">Transferase</keyword>
<evidence type="ECO:0000313" key="13">
    <source>
        <dbReference type="EMBL" id="CAL5137907.1"/>
    </source>
</evidence>
<dbReference type="InterPro" id="IPR029044">
    <property type="entry name" value="Nucleotide-diphossugar_trans"/>
</dbReference>
<comment type="caution">
    <text evidence="13">The sequence shown here is derived from an EMBL/GenBank/DDBJ whole genome shotgun (WGS) entry which is preliminary data.</text>
</comment>
<proteinExistence type="inferred from homology"/>
<comment type="subcellular location">
    <subcellularLocation>
        <location evidence="1">Membrane</location>
        <topology evidence="1">Single-pass type II membrane protein</topology>
    </subcellularLocation>
</comment>
<evidence type="ECO:0000256" key="6">
    <source>
        <dbReference type="ARBA" id="ARBA00022968"/>
    </source>
</evidence>
<keyword evidence="9" id="KW-0325">Glycoprotein</keyword>
<sequence length="328" mass="37805">MDRVNTSQSNQRLSEIHLAFVVDHGAFLTQFNTLIKNILYYQGRHHTNGTKCELNIQTIRNKQCRKRAQSKPVAPLHLHLLGSDRARIAATAYFSEWNLPQIHTTFYNWSLAAIIILDTDVIFNRNIQELWNMFDLFNDEQAIGGIFEQLDNLQNNMATAQFPILKTGINSGVLLLQLDRMRQLNWAQLWRSVGEQMQNDEGGVNFGEQGIINTILYRKPNLLFEIPCEWNYIASGTHIPGSCPFTWVDGIPDRENRLPTRGSEEQELHLAAITHLCALPKPEEIIERGYSGNPRPVTELTAFTVDDVRNTFMEVYYSFRNTDKRCFF</sequence>
<evidence type="ECO:0000256" key="10">
    <source>
        <dbReference type="ARBA" id="ARBA00037301"/>
    </source>
</evidence>
<dbReference type="InterPro" id="IPR051993">
    <property type="entry name" value="Glycosyltransferase_8"/>
</dbReference>
<dbReference type="Gene3D" id="3.90.550.10">
    <property type="entry name" value="Spore Coat Polysaccharide Biosynthesis Protein SpsA, Chain A"/>
    <property type="match status" value="1"/>
</dbReference>
<evidence type="ECO:0000256" key="3">
    <source>
        <dbReference type="ARBA" id="ARBA00022676"/>
    </source>
</evidence>